<evidence type="ECO:0000256" key="4">
    <source>
        <dbReference type="ARBA" id="ARBA00022448"/>
    </source>
</evidence>
<evidence type="ECO:0000256" key="7">
    <source>
        <dbReference type="ARBA" id="ARBA00023136"/>
    </source>
</evidence>
<dbReference type="CDD" id="cd12151">
    <property type="entry name" value="F1-ATPase_gamma"/>
    <property type="match status" value="1"/>
</dbReference>
<dbReference type="RefSeq" id="WP_143158163.1">
    <property type="nucleotide sequence ID" value="NZ_FQYR01000002.1"/>
</dbReference>
<keyword evidence="9 11" id="KW-0066">ATP synthesis</keyword>
<evidence type="ECO:0000256" key="3">
    <source>
        <dbReference type="ARBA" id="ARBA00007681"/>
    </source>
</evidence>
<dbReference type="EMBL" id="FQYR01000002">
    <property type="protein sequence ID" value="SHI74340.1"/>
    <property type="molecule type" value="Genomic_DNA"/>
</dbReference>
<protein>
    <recommendedName>
        <fullName evidence="11">ATP synthase gamma chain</fullName>
    </recommendedName>
    <alternativeName>
        <fullName evidence="11">ATP synthase F1 sector gamma subunit</fullName>
    </alternativeName>
    <alternativeName>
        <fullName evidence="11">F-ATPase gamma subunit</fullName>
    </alternativeName>
</protein>
<dbReference type="GO" id="GO:0046933">
    <property type="term" value="F:proton-transporting ATP synthase activity, rotational mechanism"/>
    <property type="evidence" value="ECO:0007669"/>
    <property type="project" value="UniProtKB-UniRule"/>
</dbReference>
<accession>A0A1M6DME4</accession>
<reference evidence="12 13" key="1">
    <citation type="submission" date="2016-11" db="EMBL/GenBank/DDBJ databases">
        <authorList>
            <person name="Jaros S."/>
            <person name="Januszkiewicz K."/>
            <person name="Wedrychowicz H."/>
        </authorList>
    </citation>
    <scope>NUCLEOTIDE SEQUENCE [LARGE SCALE GENOMIC DNA]</scope>
    <source>
        <strain evidence="12 13">DSM 18772</strain>
    </source>
</reference>
<evidence type="ECO:0000256" key="9">
    <source>
        <dbReference type="ARBA" id="ARBA00023310"/>
    </source>
</evidence>
<dbReference type="Pfam" id="PF00231">
    <property type="entry name" value="ATP-synt"/>
    <property type="match status" value="1"/>
</dbReference>
<dbReference type="OrthoDB" id="9812769at2"/>
<evidence type="ECO:0000256" key="6">
    <source>
        <dbReference type="ARBA" id="ARBA00023065"/>
    </source>
</evidence>
<organism evidence="12 13">
    <name type="scientific">Rubritalea squalenifaciens DSM 18772</name>
    <dbReference type="NCBI Taxonomy" id="1123071"/>
    <lineage>
        <taxon>Bacteria</taxon>
        <taxon>Pseudomonadati</taxon>
        <taxon>Verrucomicrobiota</taxon>
        <taxon>Verrucomicrobiia</taxon>
        <taxon>Verrucomicrobiales</taxon>
        <taxon>Rubritaleaceae</taxon>
        <taxon>Rubritalea</taxon>
    </lineage>
</organism>
<dbReference type="FunCoup" id="A0A1M6DME4">
    <property type="interactions" value="380"/>
</dbReference>
<dbReference type="InParanoid" id="A0A1M6DME4"/>
<evidence type="ECO:0000256" key="8">
    <source>
        <dbReference type="ARBA" id="ARBA00023196"/>
    </source>
</evidence>
<keyword evidence="6 11" id="KW-0406">Ion transport</keyword>
<dbReference type="GO" id="GO:0005886">
    <property type="term" value="C:plasma membrane"/>
    <property type="evidence" value="ECO:0007669"/>
    <property type="project" value="UniProtKB-SubCell"/>
</dbReference>
<dbReference type="GO" id="GO:0045259">
    <property type="term" value="C:proton-transporting ATP synthase complex"/>
    <property type="evidence" value="ECO:0007669"/>
    <property type="project" value="UniProtKB-KW"/>
</dbReference>
<keyword evidence="8 11" id="KW-0139">CF(1)</keyword>
<evidence type="ECO:0000256" key="5">
    <source>
        <dbReference type="ARBA" id="ARBA00022781"/>
    </source>
</evidence>
<dbReference type="Gene3D" id="3.40.1380.10">
    <property type="match status" value="1"/>
</dbReference>
<evidence type="ECO:0000313" key="12">
    <source>
        <dbReference type="EMBL" id="SHI74340.1"/>
    </source>
</evidence>
<comment type="similarity">
    <text evidence="3 11">Belongs to the ATPase gamma chain family.</text>
</comment>
<keyword evidence="13" id="KW-1185">Reference proteome</keyword>
<gene>
    <name evidence="11" type="primary">atpG</name>
    <name evidence="12" type="ORF">SAMN02745181_0782</name>
</gene>
<keyword evidence="7 11" id="KW-0472">Membrane</keyword>
<evidence type="ECO:0000256" key="10">
    <source>
        <dbReference type="ARBA" id="ARBA00060385"/>
    </source>
</evidence>
<dbReference type="PANTHER" id="PTHR11693:SF22">
    <property type="entry name" value="ATP SYNTHASE SUBUNIT GAMMA, MITOCHONDRIAL"/>
    <property type="match status" value="1"/>
</dbReference>
<dbReference type="PANTHER" id="PTHR11693">
    <property type="entry name" value="ATP SYNTHASE GAMMA CHAIN"/>
    <property type="match status" value="1"/>
</dbReference>
<dbReference type="HAMAP" id="MF_00815">
    <property type="entry name" value="ATP_synth_gamma_bact"/>
    <property type="match status" value="1"/>
</dbReference>
<evidence type="ECO:0000256" key="2">
    <source>
        <dbReference type="ARBA" id="ARBA00004170"/>
    </source>
</evidence>
<proteinExistence type="inferred from homology"/>
<evidence type="ECO:0000256" key="11">
    <source>
        <dbReference type="HAMAP-Rule" id="MF_00815"/>
    </source>
</evidence>
<dbReference type="PRINTS" id="PR00126">
    <property type="entry name" value="ATPASEGAMMA"/>
</dbReference>
<name>A0A1M6DME4_9BACT</name>
<dbReference type="GO" id="GO:0042777">
    <property type="term" value="P:proton motive force-driven plasma membrane ATP synthesis"/>
    <property type="evidence" value="ECO:0007669"/>
    <property type="project" value="UniProtKB-UniRule"/>
</dbReference>
<dbReference type="NCBIfam" id="TIGR01146">
    <property type="entry name" value="ATPsyn_F1gamma"/>
    <property type="match status" value="1"/>
</dbReference>
<keyword evidence="4 11" id="KW-0813">Transport</keyword>
<keyword evidence="11" id="KW-1003">Cell membrane</keyword>
<comment type="function">
    <text evidence="1 11">Produces ATP from ADP in the presence of a proton gradient across the membrane. The gamma chain is believed to be important in regulating ATPase activity and the flow of protons through the CF(0) complex.</text>
</comment>
<dbReference type="SUPFAM" id="SSF52943">
    <property type="entry name" value="ATP synthase (F1-ATPase), gamma subunit"/>
    <property type="match status" value="1"/>
</dbReference>
<keyword evidence="5 11" id="KW-0375">Hydrogen ion transport</keyword>
<dbReference type="InterPro" id="IPR000131">
    <property type="entry name" value="ATP_synth_F1_gsu"/>
</dbReference>
<dbReference type="FunFam" id="1.10.287.80:FF:000003">
    <property type="entry name" value="ATP synthase gamma chain, chloroplastic"/>
    <property type="match status" value="1"/>
</dbReference>
<evidence type="ECO:0000313" key="13">
    <source>
        <dbReference type="Proteomes" id="UP000184510"/>
    </source>
</evidence>
<dbReference type="Gene3D" id="1.10.287.80">
    <property type="entry name" value="ATP synthase, gamma subunit, helix hairpin domain"/>
    <property type="match status" value="1"/>
</dbReference>
<comment type="subunit">
    <text evidence="11">F-type ATPases have 2 components, CF(1) - the catalytic core - and CF(0) - the membrane proton channel. CF(1) has five subunits: alpha(3), beta(3), gamma(1), delta(1), epsilon(1). CF(0) has three main subunits: a, b and c.</text>
</comment>
<evidence type="ECO:0000256" key="1">
    <source>
        <dbReference type="ARBA" id="ARBA00003456"/>
    </source>
</evidence>
<comment type="subcellular location">
    <subcellularLocation>
        <location evidence="11">Cell membrane</location>
        <topology evidence="11">Peripheral membrane protein</topology>
    </subcellularLocation>
    <subcellularLocation>
        <location evidence="2">Membrane</location>
        <topology evidence="2">Peripheral membrane protein</topology>
    </subcellularLocation>
    <subcellularLocation>
        <location evidence="10">Thylakoid</location>
    </subcellularLocation>
</comment>
<sequence>MANLRDIRRRIKSVKNTAQITRAMQLVAAAKMKKAQDQALAGREYADKLNQVLVNLKENTTEEAHPLLEKREGKKTLTLVISTDKGLCGGLNTNLLKAVKKAEAEGEEVHYLTVGRKLRLQLAKAKKELKADFVVVDPVPFSEARPIAKYLTEQFLSGEYDVVKVAFTNFVSTLTQTPHVSQLLPIEADKLAEKRDYEGVGKDEIKETDHAKAMEKDYLFEPSAEAVLDNILPLYINFQIYQMLLEARASEHSARMVAMKAATDNAKGMIDDLTLEYNKLRQAAITAELLEITTAMKAME</sequence>
<dbReference type="GO" id="GO:0005524">
    <property type="term" value="F:ATP binding"/>
    <property type="evidence" value="ECO:0007669"/>
    <property type="project" value="UniProtKB-UniRule"/>
</dbReference>
<dbReference type="GO" id="GO:0009579">
    <property type="term" value="C:thylakoid"/>
    <property type="evidence" value="ECO:0007669"/>
    <property type="project" value="UniProtKB-SubCell"/>
</dbReference>
<dbReference type="AlphaFoldDB" id="A0A1M6DME4"/>
<dbReference type="InterPro" id="IPR035968">
    <property type="entry name" value="ATP_synth_F1_ATPase_gsu"/>
</dbReference>
<dbReference type="Proteomes" id="UP000184510">
    <property type="component" value="Unassembled WGS sequence"/>
</dbReference>
<dbReference type="STRING" id="1123071.SAMN02745181_0782"/>